<dbReference type="InterPro" id="IPR000792">
    <property type="entry name" value="Tscrpt_reg_LuxR_C"/>
</dbReference>
<name>A0ABS7QPV9_9ACTN</name>
<dbReference type="Pfam" id="PF13191">
    <property type="entry name" value="AAA_16"/>
    <property type="match status" value="1"/>
</dbReference>
<feature type="compositionally biased region" description="Basic and acidic residues" evidence="3">
    <location>
        <begin position="967"/>
        <end position="979"/>
    </location>
</feature>
<reference evidence="5 6" key="1">
    <citation type="submission" date="2021-08" db="EMBL/GenBank/DDBJ databases">
        <title>Streptomyces sp. PTM05 isolated from lichen.</title>
        <authorList>
            <person name="Somphong A."/>
            <person name="Phongsopitanun W."/>
            <person name="Tanasupawat S."/>
        </authorList>
    </citation>
    <scope>NUCLEOTIDE SEQUENCE [LARGE SCALE GENOMIC DNA]</scope>
    <source>
        <strain evidence="5 6">Ptm05</strain>
    </source>
</reference>
<proteinExistence type="predicted"/>
<dbReference type="RefSeq" id="WP_222976414.1">
    <property type="nucleotide sequence ID" value="NZ_JAINVZ010000005.1"/>
</dbReference>
<feature type="compositionally biased region" description="Low complexity" evidence="3">
    <location>
        <begin position="827"/>
        <end position="839"/>
    </location>
</feature>
<dbReference type="SUPFAM" id="SSF46894">
    <property type="entry name" value="C-terminal effector domain of the bipartite response regulators"/>
    <property type="match status" value="1"/>
</dbReference>
<evidence type="ECO:0000259" key="4">
    <source>
        <dbReference type="PROSITE" id="PS50043"/>
    </source>
</evidence>
<dbReference type="InterPro" id="IPR041664">
    <property type="entry name" value="AAA_16"/>
</dbReference>
<evidence type="ECO:0000313" key="5">
    <source>
        <dbReference type="EMBL" id="MBY8885231.1"/>
    </source>
</evidence>
<dbReference type="Gene3D" id="1.10.10.10">
    <property type="entry name" value="Winged helix-like DNA-binding domain superfamily/Winged helix DNA-binding domain"/>
    <property type="match status" value="1"/>
</dbReference>
<dbReference type="PANTHER" id="PTHR16305">
    <property type="entry name" value="TESTICULAR SOLUBLE ADENYLYL CYCLASE"/>
    <property type="match status" value="1"/>
</dbReference>
<keyword evidence="1" id="KW-0547">Nucleotide-binding</keyword>
<dbReference type="PRINTS" id="PR00038">
    <property type="entry name" value="HTHLUXR"/>
</dbReference>
<feature type="domain" description="HTH luxR-type" evidence="4">
    <location>
        <begin position="893"/>
        <end position="958"/>
    </location>
</feature>
<dbReference type="InterPro" id="IPR016032">
    <property type="entry name" value="Sig_transdc_resp-reg_C-effctor"/>
</dbReference>
<keyword evidence="2" id="KW-0067">ATP-binding</keyword>
<dbReference type="PROSITE" id="PS50043">
    <property type="entry name" value="HTH_LUXR_2"/>
    <property type="match status" value="1"/>
</dbReference>
<feature type="region of interest" description="Disordered" evidence="3">
    <location>
        <begin position="961"/>
        <end position="1000"/>
    </location>
</feature>
<comment type="caution">
    <text evidence="5">The sequence shown here is derived from an EMBL/GenBank/DDBJ whole genome shotgun (WGS) entry which is preliminary data.</text>
</comment>
<sequence length="1000" mass="104196">MTYTLRGRASVRDRLVDALTGAACGRGHVVVVEGPAGSGRSRMLAEAETVGRARGFVVCRAMADHLEHPGLLAPLGVSGDDGPTEGGGALRGLTERLLRRSPQEPPVLLAIDDLRWAQPSALDALRTLSGVLTVRDLRVCLVLSRTPDHDSAATERFLAALSADGASRLRLGPLPSDDAIALAAEALGVHPSRALVPLCEVAQGVPARLLDLAEALRDGDPGDAGARLAALSCGPLPERLREEVLRPVRSLSSSAAALLDVVAVLGGSASLHDLGATLRRSAMDLMPAIQECAASGVLTDTGGHLVFRYPLVRRAVQYGVPHPVRAALRYELGERQLAQDTPASSARHFAAALRDGEARALPGLERAGRSLALRAPASAVSLLGPLAEEQPPGTRRSALRLPVAMALQASGRLTDAAELADAALAEACDPSGAVELALCLAESELMAGAYESAASRAASLSAAAQVPDDVAARAEVVLRRARCRPADAEAVRSVLAAPRPVAVPGGGAVRHVVAADRVLRATALWHQARPLDALAQLSGGAERPGAPSHPTGAYWDERVLLGALLVDLGDLDRADEVLGAVETGLREAGLPDWLPSVDAPRAALALERGDTDWAELLANGVLADGARGRARPAVLLALGVRAECAVHRGRYHEARTDAAALSAMLRDDAFDAAAGRASRALVRCAEAERGAEAAAALLADLCASAPGGEGRLPAALLLAGAATPAWLVGIARTAGRRDLASDIAARARDCARDGADAGEPGSLTTAAEHAEGVLRQSAALLSRVADAQQGPWARARAQEDLGTVLLAALTPADGPGGRPAQLVAARKGGHAAAEAASRPRGTDSAGRERAVQCLQAALKGYDVVGAAPDAARVRGLLRTLGVRRRHWRYANRPAAGWASLTDTERAVADLVAQGLTNRETAERMFLSPYTVNFHLRQIFRKLSITSRVELARMHRDLERTAPLPVRADAHPAAERDERRPARRSSRSAALVPPSLWGRAT</sequence>
<evidence type="ECO:0000256" key="3">
    <source>
        <dbReference type="SAM" id="MobiDB-lite"/>
    </source>
</evidence>
<dbReference type="InterPro" id="IPR036388">
    <property type="entry name" value="WH-like_DNA-bd_sf"/>
</dbReference>
<dbReference type="CDD" id="cd06170">
    <property type="entry name" value="LuxR_C_like"/>
    <property type="match status" value="1"/>
</dbReference>
<evidence type="ECO:0000256" key="1">
    <source>
        <dbReference type="ARBA" id="ARBA00022741"/>
    </source>
</evidence>
<dbReference type="Pfam" id="PF00196">
    <property type="entry name" value="GerE"/>
    <property type="match status" value="1"/>
</dbReference>
<dbReference type="SMART" id="SM00421">
    <property type="entry name" value="HTH_LUXR"/>
    <property type="match status" value="1"/>
</dbReference>
<accession>A0ABS7QPV9</accession>
<gene>
    <name evidence="5" type="ORF">K7472_10280</name>
</gene>
<protein>
    <submittedName>
        <fullName evidence="5">LuxR family transcriptional regulator</fullName>
    </submittedName>
</protein>
<evidence type="ECO:0000256" key="2">
    <source>
        <dbReference type="ARBA" id="ARBA00022840"/>
    </source>
</evidence>
<evidence type="ECO:0000313" key="6">
    <source>
        <dbReference type="Proteomes" id="UP001198565"/>
    </source>
</evidence>
<dbReference type="EMBL" id="JAINVZ010000005">
    <property type="protein sequence ID" value="MBY8885231.1"/>
    <property type="molecule type" value="Genomic_DNA"/>
</dbReference>
<keyword evidence="6" id="KW-1185">Reference proteome</keyword>
<dbReference type="InterPro" id="IPR027417">
    <property type="entry name" value="P-loop_NTPase"/>
</dbReference>
<organism evidence="5 6">
    <name type="scientific">Streptantibioticus parmotrematis</name>
    <dbReference type="NCBI Taxonomy" id="2873249"/>
    <lineage>
        <taxon>Bacteria</taxon>
        <taxon>Bacillati</taxon>
        <taxon>Actinomycetota</taxon>
        <taxon>Actinomycetes</taxon>
        <taxon>Kitasatosporales</taxon>
        <taxon>Streptomycetaceae</taxon>
        <taxon>Streptantibioticus</taxon>
    </lineage>
</organism>
<feature type="region of interest" description="Disordered" evidence="3">
    <location>
        <begin position="827"/>
        <end position="847"/>
    </location>
</feature>
<dbReference type="Proteomes" id="UP001198565">
    <property type="component" value="Unassembled WGS sequence"/>
</dbReference>
<dbReference type="PANTHER" id="PTHR16305:SF35">
    <property type="entry name" value="TRANSCRIPTIONAL ACTIVATOR DOMAIN"/>
    <property type="match status" value="1"/>
</dbReference>
<dbReference type="SUPFAM" id="SSF52540">
    <property type="entry name" value="P-loop containing nucleoside triphosphate hydrolases"/>
    <property type="match status" value="1"/>
</dbReference>